<keyword evidence="13" id="KW-1185">Reference proteome</keyword>
<dbReference type="Pfam" id="PF13443">
    <property type="entry name" value="HTH_26"/>
    <property type="match status" value="1"/>
</dbReference>
<keyword evidence="5" id="KW-0413">Isomerase</keyword>
<evidence type="ECO:0000256" key="7">
    <source>
        <dbReference type="ARBA" id="ARBA00034808"/>
    </source>
</evidence>
<dbReference type="RefSeq" id="WP_008860409.1">
    <property type="nucleotide sequence ID" value="NZ_JH591189.1"/>
</dbReference>
<feature type="compositionally biased region" description="Polar residues" evidence="10">
    <location>
        <begin position="241"/>
        <end position="252"/>
    </location>
</feature>
<dbReference type="PATRIC" id="fig|742743.3.peg.1929"/>
<evidence type="ECO:0000256" key="10">
    <source>
        <dbReference type="SAM" id="MobiDB-lite"/>
    </source>
</evidence>
<sequence length="1032" mass="118794">MHISYSLLFQIMKERGMQGETLCQKAGISKSTLQKLKYPWNYGDVDLSAVMKVCRAMNLDFSEFTEMVDDDTWELRRIYTNKKYRNKLKKIKNSNFSQCVIGEQSDHFLITAAPGRGKTTTLVELVRKLAAHHDLLVKEGEAKNGDTKILVICFSKAAVAAVINKKLTDNENGSNKGRIYQVMTIDSFCGRQNYAFKIAMEEIDRLEDSEEQDDDMAAGSEAFRKDAEYRAANQKAGGSGQEKNSTSEQMGNDTHAPRQLSSSYEEQIKLFLDRVNDAYNKYGYSGFGDEDALGIWWKNFPRFRYVIVDELQDIRGIRARFLLQLMSVMQNCQFIFMTDPCQAIYDFSNEKEQGQESKQGQESIDSTSLFRKLALNETVRRYILDEKNHRLKNGSDLRWMEPWLAELRRPLSWHDGPWALHLLERMGNEKDVKKRLAPFALYDRQLCVPQGKNAVLTWGNNTALLVMWHFHQLWKTGQERPWFLLRMASHGDHKGGLLEMAGWIGLFFFSYPDKTISRNRFINHFNKIFPSDIRKKLNMTGKAEGYWEAVESCQMDTEAFYEQNDRNAGEEFPEQMIEGVDDFPISEAENLDAGEEPSWPISEEEESLLFPEFGEEMGTQEEDTDSYQVQDFLRQICKYASRQYDKRGYLFPGDMPGRMPSEGEGSLDTIPQAKGLEYDETFLPYHSLTLSTIHQAKGLEYDEVFLPHHIFHPAVYGNKEDIGEACRVSYVALTRAGRDVHFYTTAANRNKGIRGLSFSSYFGRQLMYEKDDLGHYAYPRREGRTLFYSRYGRADGKSIFLGFPFDSNNDVDPNSFDRQDVQQFIVHQIPIGRELFLYKSEEGGNKNEREKQEKVLYTLGLVEKDEETSGNVPSIIGNITEKLGRMLLKEQSYRKGKKQEFELPQVFDRLLVMDIVTYFTKKEASPASSRNGGEKTEKDNSEGEMEMLPEEADVRFWCGLVIRGIARNRSEAFNQEGFVMGQPEGNLEGDGTEPQNIQEEIQQISDEQGRDDLPDEIPDESFLPELDESDLY</sequence>
<proteinExistence type="predicted"/>
<feature type="binding site" evidence="9">
    <location>
        <begin position="112"/>
        <end position="119"/>
    </location>
    <ligand>
        <name>ATP</name>
        <dbReference type="ChEBI" id="CHEBI:30616"/>
    </ligand>
</feature>
<dbReference type="STRING" id="742743.HMPREF9453_01915"/>
<keyword evidence="1 9" id="KW-0547">Nucleotide-binding</keyword>
<dbReference type="InterPro" id="IPR014017">
    <property type="entry name" value="DNA_helicase_UvrD-like_C"/>
</dbReference>
<evidence type="ECO:0000313" key="13">
    <source>
        <dbReference type="Proteomes" id="UP000003277"/>
    </source>
</evidence>
<feature type="domain" description="UvrD-like helicase ATP-binding" evidence="11">
    <location>
        <begin position="91"/>
        <end position="392"/>
    </location>
</feature>
<dbReference type="InterPro" id="IPR010982">
    <property type="entry name" value="Lambda_DNA-bd_dom_sf"/>
</dbReference>
<keyword evidence="3 9" id="KW-0347">Helicase</keyword>
<protein>
    <recommendedName>
        <fullName evidence="7">DNA 3'-5' helicase</fullName>
        <ecNumber evidence="7">5.6.2.4</ecNumber>
    </recommendedName>
</protein>
<reference evidence="12 13" key="1">
    <citation type="submission" date="2011-11" db="EMBL/GenBank/DDBJ databases">
        <title>The Genome Sequence of Dialister succinatiphilus YIT 11850.</title>
        <authorList>
            <consortium name="The Broad Institute Genome Sequencing Platform"/>
            <person name="Earl A."/>
            <person name="Ward D."/>
            <person name="Feldgarden M."/>
            <person name="Gevers D."/>
            <person name="Morotomi M."/>
            <person name="Young S.K."/>
            <person name="Zeng Q."/>
            <person name="Gargeya S."/>
            <person name="Fitzgerald M."/>
            <person name="Haas B."/>
            <person name="Abouelleil A."/>
            <person name="Alvarado L."/>
            <person name="Arachchi H.M."/>
            <person name="Berlin A."/>
            <person name="Brown A."/>
            <person name="Chapman S.B."/>
            <person name="Dunbar C."/>
            <person name="Gearin G."/>
            <person name="Goldberg J."/>
            <person name="Griggs A."/>
            <person name="Gujja S."/>
            <person name="Heiman D."/>
            <person name="Howarth C."/>
            <person name="Lui A."/>
            <person name="MacDonald P.J.P."/>
            <person name="Montmayeur A."/>
            <person name="Murphy C."/>
            <person name="Neiman D."/>
            <person name="Pearson M."/>
            <person name="Priest M."/>
            <person name="Roberts A."/>
            <person name="Saif S."/>
            <person name="Shea T."/>
            <person name="Sisk P."/>
            <person name="Stolte C."/>
            <person name="Sykes S."/>
            <person name="Wortman J."/>
            <person name="Nusbaum C."/>
            <person name="Birren B."/>
        </authorList>
    </citation>
    <scope>NUCLEOTIDE SEQUENCE [LARGE SCALE GENOMIC DNA]</scope>
    <source>
        <strain evidence="12 13">YIT 11850</strain>
    </source>
</reference>
<dbReference type="EC" id="5.6.2.4" evidence="7"/>
<dbReference type="PANTHER" id="PTHR11070">
    <property type="entry name" value="UVRD / RECB / PCRA DNA HELICASE FAMILY MEMBER"/>
    <property type="match status" value="1"/>
</dbReference>
<dbReference type="Pfam" id="PF00580">
    <property type="entry name" value="UvrD-helicase"/>
    <property type="match status" value="1"/>
</dbReference>
<evidence type="ECO:0000313" key="12">
    <source>
        <dbReference type="EMBL" id="EHO62197.1"/>
    </source>
</evidence>
<feature type="region of interest" description="Disordered" evidence="10">
    <location>
        <begin position="231"/>
        <end position="259"/>
    </location>
</feature>
<dbReference type="SUPFAM" id="SSF47413">
    <property type="entry name" value="lambda repressor-like DNA-binding domains"/>
    <property type="match status" value="1"/>
</dbReference>
<feature type="compositionally biased region" description="Basic and acidic residues" evidence="10">
    <location>
        <begin position="932"/>
        <end position="941"/>
    </location>
</feature>
<accession>H1D2S7</accession>
<dbReference type="PANTHER" id="PTHR11070:SF2">
    <property type="entry name" value="ATP-DEPENDENT DNA HELICASE SRS2"/>
    <property type="match status" value="1"/>
</dbReference>
<dbReference type="Proteomes" id="UP000003277">
    <property type="component" value="Unassembled WGS sequence"/>
</dbReference>
<name>H1D2S7_9FIRM</name>
<dbReference type="HOGENOM" id="CLU_294020_0_0_9"/>
<feature type="region of interest" description="Disordered" evidence="10">
    <location>
        <begin position="923"/>
        <end position="947"/>
    </location>
</feature>
<comment type="caution">
    <text evidence="12">The sequence shown here is derived from an EMBL/GenBank/DDBJ whole genome shotgun (WGS) entry which is preliminary data.</text>
</comment>
<evidence type="ECO:0000256" key="8">
    <source>
        <dbReference type="ARBA" id="ARBA00048988"/>
    </source>
</evidence>
<evidence type="ECO:0000256" key="3">
    <source>
        <dbReference type="ARBA" id="ARBA00022806"/>
    </source>
</evidence>
<dbReference type="Gene3D" id="3.40.50.300">
    <property type="entry name" value="P-loop containing nucleotide triphosphate hydrolases"/>
    <property type="match status" value="2"/>
</dbReference>
<comment type="catalytic activity">
    <reaction evidence="6">
        <text>Couples ATP hydrolysis with the unwinding of duplex DNA by translocating in the 3'-5' direction.</text>
        <dbReference type="EC" id="5.6.2.4"/>
    </reaction>
</comment>
<comment type="catalytic activity">
    <reaction evidence="8">
        <text>ATP + H2O = ADP + phosphate + H(+)</text>
        <dbReference type="Rhea" id="RHEA:13065"/>
        <dbReference type="ChEBI" id="CHEBI:15377"/>
        <dbReference type="ChEBI" id="CHEBI:15378"/>
        <dbReference type="ChEBI" id="CHEBI:30616"/>
        <dbReference type="ChEBI" id="CHEBI:43474"/>
        <dbReference type="ChEBI" id="CHEBI:456216"/>
        <dbReference type="EC" id="5.6.2.4"/>
    </reaction>
</comment>
<dbReference type="AlphaFoldDB" id="H1D2S7"/>
<dbReference type="GO" id="GO:0005524">
    <property type="term" value="F:ATP binding"/>
    <property type="evidence" value="ECO:0007669"/>
    <property type="project" value="UniProtKB-UniRule"/>
</dbReference>
<evidence type="ECO:0000256" key="4">
    <source>
        <dbReference type="ARBA" id="ARBA00022840"/>
    </source>
</evidence>
<keyword evidence="4 9" id="KW-0067">ATP-binding</keyword>
<dbReference type="InterPro" id="IPR027417">
    <property type="entry name" value="P-loop_NTPase"/>
</dbReference>
<dbReference type="GO" id="GO:0043138">
    <property type="term" value="F:3'-5' DNA helicase activity"/>
    <property type="evidence" value="ECO:0007669"/>
    <property type="project" value="UniProtKB-EC"/>
</dbReference>
<dbReference type="Pfam" id="PF13361">
    <property type="entry name" value="UvrD_C"/>
    <property type="match status" value="1"/>
</dbReference>
<evidence type="ECO:0000256" key="2">
    <source>
        <dbReference type="ARBA" id="ARBA00022801"/>
    </source>
</evidence>
<evidence type="ECO:0000256" key="1">
    <source>
        <dbReference type="ARBA" id="ARBA00022741"/>
    </source>
</evidence>
<organism evidence="12 13">
    <name type="scientific">Dialister succinatiphilus YIT 11850</name>
    <dbReference type="NCBI Taxonomy" id="742743"/>
    <lineage>
        <taxon>Bacteria</taxon>
        <taxon>Bacillati</taxon>
        <taxon>Bacillota</taxon>
        <taxon>Negativicutes</taxon>
        <taxon>Veillonellales</taxon>
        <taxon>Veillonellaceae</taxon>
        <taxon>Dialister</taxon>
    </lineage>
</organism>
<dbReference type="PROSITE" id="PS51198">
    <property type="entry name" value="UVRD_HELICASE_ATP_BIND"/>
    <property type="match status" value="1"/>
</dbReference>
<dbReference type="InterPro" id="IPR000212">
    <property type="entry name" value="DNA_helicase_UvrD/REP"/>
</dbReference>
<dbReference type="OrthoDB" id="9805309at2"/>
<dbReference type="EMBL" id="ADLT01000065">
    <property type="protein sequence ID" value="EHO62197.1"/>
    <property type="molecule type" value="Genomic_DNA"/>
</dbReference>
<dbReference type="GO" id="GO:0000725">
    <property type="term" value="P:recombinational repair"/>
    <property type="evidence" value="ECO:0007669"/>
    <property type="project" value="TreeGrafter"/>
</dbReference>
<dbReference type="InterPro" id="IPR001387">
    <property type="entry name" value="Cro/C1-type_HTH"/>
</dbReference>
<dbReference type="CDD" id="cd00093">
    <property type="entry name" value="HTH_XRE"/>
    <property type="match status" value="1"/>
</dbReference>
<dbReference type="GO" id="GO:0003677">
    <property type="term" value="F:DNA binding"/>
    <property type="evidence" value="ECO:0007669"/>
    <property type="project" value="InterPro"/>
</dbReference>
<dbReference type="GO" id="GO:0016887">
    <property type="term" value="F:ATP hydrolysis activity"/>
    <property type="evidence" value="ECO:0007669"/>
    <property type="project" value="RHEA"/>
</dbReference>
<evidence type="ECO:0000259" key="11">
    <source>
        <dbReference type="PROSITE" id="PS51198"/>
    </source>
</evidence>
<evidence type="ECO:0000256" key="5">
    <source>
        <dbReference type="ARBA" id="ARBA00023235"/>
    </source>
</evidence>
<keyword evidence="2 9" id="KW-0378">Hydrolase</keyword>
<gene>
    <name evidence="12" type="ORF">HMPREF9453_01915</name>
</gene>
<dbReference type="Gene3D" id="1.10.260.40">
    <property type="entry name" value="lambda repressor-like DNA-binding domains"/>
    <property type="match status" value="1"/>
</dbReference>
<dbReference type="InterPro" id="IPR014016">
    <property type="entry name" value="UvrD-like_ATP-bd"/>
</dbReference>
<evidence type="ECO:0000256" key="6">
    <source>
        <dbReference type="ARBA" id="ARBA00034617"/>
    </source>
</evidence>
<feature type="region of interest" description="Disordered" evidence="10">
    <location>
        <begin position="1005"/>
        <end position="1032"/>
    </location>
</feature>
<evidence type="ECO:0000256" key="9">
    <source>
        <dbReference type="PROSITE-ProRule" id="PRU00560"/>
    </source>
</evidence>
<dbReference type="SUPFAM" id="SSF52540">
    <property type="entry name" value="P-loop containing nucleoside triphosphate hydrolases"/>
    <property type="match status" value="1"/>
</dbReference>